<comment type="similarity">
    <text evidence="1">Belongs to the paxM FAD-dependent monooxygenase family.</text>
</comment>
<dbReference type="FunFam" id="3.50.50.60:FF:000115">
    <property type="entry name" value="Salicylate hydroxylase, putative"/>
    <property type="match status" value="1"/>
</dbReference>
<evidence type="ECO:0000313" key="8">
    <source>
        <dbReference type="Proteomes" id="UP000018144"/>
    </source>
</evidence>
<dbReference type="AlphaFoldDB" id="U4LQI7"/>
<keyword evidence="5" id="KW-0503">Monooxygenase</keyword>
<dbReference type="STRING" id="1076935.U4LQI7"/>
<dbReference type="InterPro" id="IPR002938">
    <property type="entry name" value="FAD-bd"/>
</dbReference>
<dbReference type="eggNOG" id="KOG2614">
    <property type="taxonomic scope" value="Eukaryota"/>
</dbReference>
<dbReference type="InterPro" id="IPR036188">
    <property type="entry name" value="FAD/NAD-bd_sf"/>
</dbReference>
<keyword evidence="2" id="KW-0285">Flavoprotein</keyword>
<feature type="domain" description="FAD-binding" evidence="6">
    <location>
        <begin position="9"/>
        <end position="361"/>
    </location>
</feature>
<evidence type="ECO:0000256" key="3">
    <source>
        <dbReference type="ARBA" id="ARBA00022827"/>
    </source>
</evidence>
<evidence type="ECO:0000313" key="7">
    <source>
        <dbReference type="EMBL" id="CCX31605.1"/>
    </source>
</evidence>
<dbReference type="SUPFAM" id="SSF54373">
    <property type="entry name" value="FAD-linked reductases, C-terminal domain"/>
    <property type="match status" value="1"/>
</dbReference>
<keyword evidence="3" id="KW-0274">FAD</keyword>
<dbReference type="PRINTS" id="PR00420">
    <property type="entry name" value="RNGMNOXGNASE"/>
</dbReference>
<keyword evidence="8" id="KW-1185">Reference proteome</keyword>
<evidence type="ECO:0000256" key="2">
    <source>
        <dbReference type="ARBA" id="ARBA00022630"/>
    </source>
</evidence>
<keyword evidence="4" id="KW-0560">Oxidoreductase</keyword>
<organism evidence="7 8">
    <name type="scientific">Pyronema omphalodes (strain CBS 100304)</name>
    <name type="common">Pyronema confluens</name>
    <dbReference type="NCBI Taxonomy" id="1076935"/>
    <lineage>
        <taxon>Eukaryota</taxon>
        <taxon>Fungi</taxon>
        <taxon>Dikarya</taxon>
        <taxon>Ascomycota</taxon>
        <taxon>Pezizomycotina</taxon>
        <taxon>Pezizomycetes</taxon>
        <taxon>Pezizales</taxon>
        <taxon>Pyronemataceae</taxon>
        <taxon>Pyronema</taxon>
    </lineage>
</organism>
<dbReference type="InterPro" id="IPR050493">
    <property type="entry name" value="FAD-dep_Monooxygenase_BioMet"/>
</dbReference>
<evidence type="ECO:0000256" key="1">
    <source>
        <dbReference type="ARBA" id="ARBA00007992"/>
    </source>
</evidence>
<proteinExistence type="inferred from homology"/>
<name>U4LQI7_PYROM</name>
<protein>
    <submittedName>
        <fullName evidence="7">Similar to 3-hydroxybenzoate 6-hydroxylase acc. no. Q3S4B7</fullName>
    </submittedName>
</protein>
<dbReference type="Proteomes" id="UP000018144">
    <property type="component" value="Unassembled WGS sequence"/>
</dbReference>
<dbReference type="OMA" id="YPIPWID"/>
<dbReference type="OrthoDB" id="16820at2759"/>
<dbReference type="Pfam" id="PF01494">
    <property type="entry name" value="FAD_binding_3"/>
    <property type="match status" value="1"/>
</dbReference>
<dbReference type="PANTHER" id="PTHR13789">
    <property type="entry name" value="MONOOXYGENASE"/>
    <property type="match status" value="1"/>
</dbReference>
<dbReference type="PANTHER" id="PTHR13789:SF147">
    <property type="entry name" value="PUTATIVE (AFU_ORTHOLOGUE AFUA_2G01950)-RELATED"/>
    <property type="match status" value="1"/>
</dbReference>
<dbReference type="EMBL" id="HF935622">
    <property type="protein sequence ID" value="CCX31605.1"/>
    <property type="molecule type" value="Genomic_DNA"/>
</dbReference>
<dbReference type="Gene3D" id="3.50.50.60">
    <property type="entry name" value="FAD/NAD(P)-binding domain"/>
    <property type="match status" value="1"/>
</dbReference>
<evidence type="ECO:0000256" key="5">
    <source>
        <dbReference type="ARBA" id="ARBA00023033"/>
    </source>
</evidence>
<dbReference type="GO" id="GO:0004497">
    <property type="term" value="F:monooxygenase activity"/>
    <property type="evidence" value="ECO:0007669"/>
    <property type="project" value="UniProtKB-KW"/>
</dbReference>
<reference evidence="7 8" key="1">
    <citation type="journal article" date="2013" name="PLoS Genet.">
        <title>The genome and development-dependent transcriptomes of Pyronema confluens: a window into fungal evolution.</title>
        <authorList>
            <person name="Traeger S."/>
            <person name="Altegoer F."/>
            <person name="Freitag M."/>
            <person name="Gabaldon T."/>
            <person name="Kempken F."/>
            <person name="Kumar A."/>
            <person name="Marcet-Houben M."/>
            <person name="Poggeler S."/>
            <person name="Stajich J.E."/>
            <person name="Nowrousian M."/>
        </authorList>
    </citation>
    <scope>NUCLEOTIDE SEQUENCE [LARGE SCALE GENOMIC DNA]</scope>
    <source>
        <strain evidence="8">CBS 100304</strain>
        <tissue evidence="7">Vegetative mycelium</tissue>
    </source>
</reference>
<evidence type="ECO:0000259" key="6">
    <source>
        <dbReference type="Pfam" id="PF01494"/>
    </source>
</evidence>
<accession>U4LQI7</accession>
<sequence>MAVQQNPLHVVVVGAGLGGLAAAIATRQAGHNVTICEQAPALGEVGAGIQIPPNSARILERFGILEEIKSLSVLPNAFIIRSYKGQELNRQPMLPYCENAYGAPYLHIHRADFHKVLVKCAESHGIKIVLNAHVNSVDFSAPSVTLATGETITCDLVIAADGLKSKCRELYLGHADPPHNTGDLAYRILVKASDMKKDPELAKLTEVPMINYWMGPGAHAVCYLLKGGELYNIVLICPDNLPEGVALQDADLQELRDIFATWDTRLQKLLELVQQTFKWKLQNSEEMDSWVHPEGRFVLLGDACHATLPYLAQGAAQAVEDGAVLGGLLGKVTAKDKDNLRPLLDSYERLRKARTTAVVKGSTALQNVFHMADGEAQQERDRVLLEDKPMEGFPNRWRDPVFQKFLFAYDGFKEAEREWDSVLRRQYE</sequence>
<dbReference type="SUPFAM" id="SSF51905">
    <property type="entry name" value="FAD/NAD(P)-binding domain"/>
    <property type="match status" value="1"/>
</dbReference>
<gene>
    <name evidence="7" type="ORF">PCON_11072</name>
</gene>
<dbReference type="GO" id="GO:0071949">
    <property type="term" value="F:FAD binding"/>
    <property type="evidence" value="ECO:0007669"/>
    <property type="project" value="InterPro"/>
</dbReference>
<evidence type="ECO:0000256" key="4">
    <source>
        <dbReference type="ARBA" id="ARBA00023002"/>
    </source>
</evidence>